<reference evidence="8 9" key="1">
    <citation type="submission" date="2015-05" db="EMBL/GenBank/DDBJ databases">
        <title>Draft genome of Burkholderia cepacia LK29.</title>
        <authorList>
            <person name="Chan X.Y."/>
        </authorList>
    </citation>
    <scope>NUCLEOTIDE SEQUENCE [LARGE SCALE GENOMIC DNA]</scope>
    <source>
        <strain evidence="8 9">LK29</strain>
    </source>
</reference>
<dbReference type="SUPFAM" id="SSF140693">
    <property type="entry name" value="IpaD-like"/>
    <property type="match status" value="1"/>
</dbReference>
<dbReference type="Proteomes" id="UP000036338">
    <property type="component" value="Unassembled WGS sequence"/>
</dbReference>
<comment type="function">
    <text evidence="7">Required for invasion of epithelial cells, as well as for survival within host cells, escape from endocytic vesicles and subsequent actin-tail formation. Probably regulates the secretion of effectors BipB and BipC and their final integration into the target cell membrane.</text>
</comment>
<evidence type="ECO:0000256" key="4">
    <source>
        <dbReference type="ARBA" id="ARBA00022525"/>
    </source>
</evidence>
<dbReference type="AlphaFoldDB" id="A0A0J5VQ29"/>
<keyword evidence="4" id="KW-0964">Secreted</keyword>
<dbReference type="Gene3D" id="1.20.1710.10">
    <property type="entry name" value="IpaD-like"/>
    <property type="match status" value="1"/>
</dbReference>
<dbReference type="InterPro" id="IPR036708">
    <property type="entry name" value="BipD-like_sf"/>
</dbReference>
<proteinExistence type="inferred from homology"/>
<dbReference type="Pfam" id="PF06511">
    <property type="entry name" value="T3SS_TC"/>
    <property type="match status" value="1"/>
</dbReference>
<organism evidence="8 9">
    <name type="scientific">Burkholderia cepacia</name>
    <name type="common">Pseudomonas cepacia</name>
    <dbReference type="NCBI Taxonomy" id="292"/>
    <lineage>
        <taxon>Bacteria</taxon>
        <taxon>Pseudomonadati</taxon>
        <taxon>Pseudomonadota</taxon>
        <taxon>Betaproteobacteria</taxon>
        <taxon>Burkholderiales</taxon>
        <taxon>Burkholderiaceae</taxon>
        <taxon>Burkholderia</taxon>
        <taxon>Burkholderia cepacia complex</taxon>
    </lineage>
</organism>
<protein>
    <recommendedName>
        <fullName evidence="3">Translocator protein BipD</fullName>
    </recommendedName>
</protein>
<comment type="caution">
    <text evidence="8">The sequence shown here is derived from an EMBL/GenBank/DDBJ whole genome shotgun (WGS) entry which is preliminary data.</text>
</comment>
<dbReference type="InterPro" id="IPR009483">
    <property type="entry name" value="IpaD/BipD/SipD"/>
</dbReference>
<keyword evidence="5" id="KW-0843">Virulence</keyword>
<sequence>MLQSSRLPTNATGMRSAKQVQGAHVQMTLAVHKLCGVLLDANQISGFGSELKVAYVAAGGGAIVAANDEGSSSDSDFSDFGFCNDLAEAIGDIESNYLDDYFTAMEGYLEFFEAFTNVVSELGGDVKMDSDSNYVDFNIGSLINDLNGLIKNVNDGTLGVLGTFDSKSDADAFAKALGLPSSCVSDEGGSYEVKVDITPLTEMVGDLTSLESNSTSIGNGDYKVDTAAFQAWEDGFDAQKDQVQNSVQVLSQKCNQANSIFDNLVKVLSSTITSMADTDKTFLQS</sequence>
<comment type="subcellular location">
    <subcellularLocation>
        <location evidence="1">Secreted</location>
    </subcellularLocation>
</comment>
<evidence type="ECO:0000256" key="2">
    <source>
        <dbReference type="ARBA" id="ARBA00007741"/>
    </source>
</evidence>
<dbReference type="GO" id="GO:0005576">
    <property type="term" value="C:extracellular region"/>
    <property type="evidence" value="ECO:0007669"/>
    <property type="project" value="UniProtKB-SubCell"/>
</dbReference>
<evidence type="ECO:0000313" key="9">
    <source>
        <dbReference type="Proteomes" id="UP000036338"/>
    </source>
</evidence>
<gene>
    <name evidence="8" type="ORF">VL15_38310</name>
</gene>
<evidence type="ECO:0000256" key="5">
    <source>
        <dbReference type="ARBA" id="ARBA00023026"/>
    </source>
</evidence>
<evidence type="ECO:0000313" key="8">
    <source>
        <dbReference type="EMBL" id="KML40117.1"/>
    </source>
</evidence>
<evidence type="ECO:0000256" key="7">
    <source>
        <dbReference type="ARBA" id="ARBA00025541"/>
    </source>
</evidence>
<accession>A0A0J5VQ29</accession>
<dbReference type="EMBL" id="LDWR01000122">
    <property type="protein sequence ID" value="KML40117.1"/>
    <property type="molecule type" value="Genomic_DNA"/>
</dbReference>
<evidence type="ECO:0000256" key="1">
    <source>
        <dbReference type="ARBA" id="ARBA00004613"/>
    </source>
</evidence>
<evidence type="ECO:0000256" key="3">
    <source>
        <dbReference type="ARBA" id="ARBA00018825"/>
    </source>
</evidence>
<keyword evidence="6" id="KW-0175">Coiled coil</keyword>
<comment type="similarity">
    <text evidence="2">Belongs to the invasin protein D family.</text>
</comment>
<dbReference type="PATRIC" id="fig|292.27.peg.985"/>
<name>A0A0J5VQ29_BURCE</name>
<evidence type="ECO:0000256" key="6">
    <source>
        <dbReference type="ARBA" id="ARBA00023054"/>
    </source>
</evidence>